<keyword evidence="1" id="KW-0472">Membrane</keyword>
<dbReference type="EMBL" id="JBHUEK010000007">
    <property type="protein sequence ID" value="MFD1778144.1"/>
    <property type="molecule type" value="Genomic_DNA"/>
</dbReference>
<comment type="caution">
    <text evidence="3">The sequence shown here is derived from an EMBL/GenBank/DDBJ whole genome shotgun (WGS) entry which is preliminary data.</text>
</comment>
<protein>
    <submittedName>
        <fullName evidence="3">DUF4129 domain-containing protein</fullName>
    </submittedName>
</protein>
<evidence type="ECO:0000256" key="1">
    <source>
        <dbReference type="SAM" id="Phobius"/>
    </source>
</evidence>
<proteinExistence type="predicted"/>
<feature type="transmembrane region" description="Helical" evidence="1">
    <location>
        <begin position="62"/>
        <end position="83"/>
    </location>
</feature>
<feature type="domain" description="Protein-glutamine gamma-glutamyltransferase-like C-terminal" evidence="2">
    <location>
        <begin position="131"/>
        <end position="198"/>
    </location>
</feature>
<evidence type="ECO:0000313" key="4">
    <source>
        <dbReference type="Proteomes" id="UP001597227"/>
    </source>
</evidence>
<keyword evidence="1" id="KW-1133">Transmembrane helix</keyword>
<keyword evidence="1" id="KW-0812">Transmembrane</keyword>
<evidence type="ECO:0000313" key="3">
    <source>
        <dbReference type="EMBL" id="MFD1778144.1"/>
    </source>
</evidence>
<dbReference type="RefSeq" id="WP_388035919.1">
    <property type="nucleotide sequence ID" value="NZ_JBHUEK010000007.1"/>
</dbReference>
<evidence type="ECO:0000259" key="2">
    <source>
        <dbReference type="Pfam" id="PF13559"/>
    </source>
</evidence>
<dbReference type="Proteomes" id="UP001597227">
    <property type="component" value="Unassembled WGS sequence"/>
</dbReference>
<dbReference type="InterPro" id="IPR025403">
    <property type="entry name" value="TgpA-like_C"/>
</dbReference>
<keyword evidence="4" id="KW-1185">Reference proteome</keyword>
<name>A0ABW4MKK9_9BACI</name>
<organism evidence="3 4">
    <name type="scientific">Fredinandcohnia salidurans</name>
    <dbReference type="NCBI Taxonomy" id="2595041"/>
    <lineage>
        <taxon>Bacteria</taxon>
        <taxon>Bacillati</taxon>
        <taxon>Bacillota</taxon>
        <taxon>Bacilli</taxon>
        <taxon>Bacillales</taxon>
        <taxon>Bacillaceae</taxon>
        <taxon>Fredinandcohnia</taxon>
    </lineage>
</organism>
<accession>A0ABW4MKK9</accession>
<gene>
    <name evidence="3" type="ORF">ACFSFW_05645</name>
</gene>
<dbReference type="Pfam" id="PF13559">
    <property type="entry name" value="DUF4129"/>
    <property type="match status" value="1"/>
</dbReference>
<reference evidence="4" key="1">
    <citation type="journal article" date="2019" name="Int. J. Syst. Evol. Microbiol.">
        <title>The Global Catalogue of Microorganisms (GCM) 10K type strain sequencing project: providing services to taxonomists for standard genome sequencing and annotation.</title>
        <authorList>
            <consortium name="The Broad Institute Genomics Platform"/>
            <consortium name="The Broad Institute Genome Sequencing Center for Infectious Disease"/>
            <person name="Wu L."/>
            <person name="Ma J."/>
        </authorList>
    </citation>
    <scope>NUCLEOTIDE SEQUENCE [LARGE SCALE GENOMIC DNA]</scope>
    <source>
        <strain evidence="4">CCUG 15531</strain>
    </source>
</reference>
<sequence length="217" mass="25898">MAQINDARDRIDEILNEKEYRIYYDESRNVFQEWWNKVKEWLADLLESLFPAIESGSGAADVVLIMVILAAILLVGIAVFLLVRNQTRKAKFNKHKPLHSVEELNWTYQKHLREAIKHEENEHFSPATRHLFLALLLFFHEKEWLEARVWKTNWEYYDELRKVNLSWAVQFYDLALVFDEVTYGEYEIDRAEYSQFREKAFIWLDAKVGGENNHAQS</sequence>